<dbReference type="InterPro" id="IPR013105">
    <property type="entry name" value="TPR_2"/>
</dbReference>
<dbReference type="InterPro" id="IPR019734">
    <property type="entry name" value="TPR_rpt"/>
</dbReference>
<evidence type="ECO:0000256" key="2">
    <source>
        <dbReference type="ARBA" id="ARBA00022803"/>
    </source>
</evidence>
<gene>
    <name evidence="3" type="ORF">G4V39_06855</name>
</gene>
<name>A0A6G7PWK9_9BACT</name>
<dbReference type="Gene3D" id="3.30.40.250">
    <property type="match status" value="1"/>
</dbReference>
<dbReference type="KEGG" id="tav:G4V39_06855"/>
<dbReference type="PROSITE" id="PS51664">
    <property type="entry name" value="YCAO"/>
    <property type="match status" value="1"/>
</dbReference>
<dbReference type="Pfam" id="PF00515">
    <property type="entry name" value="TPR_1"/>
    <property type="match status" value="1"/>
</dbReference>
<proteinExistence type="predicted"/>
<dbReference type="Gene3D" id="1.25.40.10">
    <property type="entry name" value="Tetratricopeptide repeat domain"/>
    <property type="match status" value="1"/>
</dbReference>
<accession>A0A6G7PWK9</accession>
<evidence type="ECO:0000313" key="4">
    <source>
        <dbReference type="Proteomes" id="UP000502179"/>
    </source>
</evidence>
<dbReference type="Pfam" id="PF02624">
    <property type="entry name" value="YcaO"/>
    <property type="match status" value="1"/>
</dbReference>
<evidence type="ECO:0000313" key="3">
    <source>
        <dbReference type="EMBL" id="QIJ72000.1"/>
    </source>
</evidence>
<dbReference type="InterPro" id="IPR003776">
    <property type="entry name" value="YcaO-like_dom"/>
</dbReference>
<dbReference type="PROSITE" id="PS50005">
    <property type="entry name" value="TPR"/>
    <property type="match status" value="4"/>
</dbReference>
<protein>
    <submittedName>
        <fullName evidence="3">Tetratricopeptide repeat protein</fullName>
    </submittedName>
</protein>
<sequence>MEFLKDSFKQTGRKYDKVFTPEETIQRVRRILEERGYKICRDLVRIDKGRLGIPVYISLYSAEAASLTGFHKQMGKGAEPLQAEASALMELVERFSLFSFVKQNKYEVETFSRLGEEAIDLEELFRAVHDEENLSNDRLRELLQEIPFHFTKAYDVRNQKMVSIPFFWFWLIHEYNGSAAGNSLAEAAVQATCELVERHVSSLVTYETLRTPTIHPASLSGSCAELLERFTRLGIKVWLKDFTLGLGIPSVGALAIDPSTYPHRSEIVYTAGTATSPERALIRALTEVAQLAGDFDTDGKYAESGLPKFATLDEAQYVIDTPSLVNLSDLPSVASDNFREEVEALSQALNERGLNLYLVDITHPEIGVPAVYAVIPGCHFRDRTIGIDLPFHLARLLAERRPPAEALKWLGVLDEVCPNRFDIAFYQGVAYEGLGAYDQALASFERALALNPRPEEIANIYCHIGLCHKEKEDYRQAISALEKAASYNNGLKEIFNLKGFCHYKLKEHEAAIACFVKAIEIDPTSAIDYANIGSNFRELGLYREAIRWYETALSLDPGIDFARENLERLKPLIEAQTSHG</sequence>
<dbReference type="AlphaFoldDB" id="A0A6G7PWK9"/>
<dbReference type="Proteomes" id="UP000502179">
    <property type="component" value="Chromosome"/>
</dbReference>
<dbReference type="Gene3D" id="3.30.160.660">
    <property type="match status" value="1"/>
</dbReference>
<keyword evidence="2" id="KW-0802">TPR repeat</keyword>
<keyword evidence="4" id="KW-1185">Reference proteome</keyword>
<dbReference type="Pfam" id="PF07719">
    <property type="entry name" value="TPR_2"/>
    <property type="match status" value="1"/>
</dbReference>
<dbReference type="EMBL" id="CP048877">
    <property type="protein sequence ID" value="QIJ72000.1"/>
    <property type="molecule type" value="Genomic_DNA"/>
</dbReference>
<dbReference type="SUPFAM" id="SSF48452">
    <property type="entry name" value="TPR-like"/>
    <property type="match status" value="1"/>
</dbReference>
<dbReference type="PANTHER" id="PTHR37809">
    <property type="entry name" value="RIBOSOMAL PROTEIN S12 METHYLTHIOTRANSFERASE ACCESSORY FACTOR YCAO"/>
    <property type="match status" value="1"/>
</dbReference>
<dbReference type="Gene3D" id="3.30.1330.230">
    <property type="match status" value="1"/>
</dbReference>
<dbReference type="PANTHER" id="PTHR37809:SF1">
    <property type="entry name" value="RIBOSOMAL PROTEIN S12 METHYLTHIOTRANSFERASE ACCESSORY FACTOR YCAO"/>
    <property type="match status" value="1"/>
</dbReference>
<dbReference type="SMART" id="SM00028">
    <property type="entry name" value="TPR"/>
    <property type="match status" value="4"/>
</dbReference>
<reference evidence="3 4" key="1">
    <citation type="submission" date="2020-02" db="EMBL/GenBank/DDBJ databases">
        <title>Genome analysis of Thermosulfuriphilus ammonigenes ST65T, an anaerobic thermophilic chemolithoautotrophic bacterium isolated from a deep-sea hydrothermal vent.</title>
        <authorList>
            <person name="Slobodkina G."/>
            <person name="Allioux M."/>
            <person name="Merkel A."/>
            <person name="Alain K."/>
            <person name="Jebbar M."/>
            <person name="Slobodkin A."/>
        </authorList>
    </citation>
    <scope>NUCLEOTIDE SEQUENCE [LARGE SCALE GENOMIC DNA]</scope>
    <source>
        <strain evidence="3 4">ST65</strain>
    </source>
</reference>
<dbReference type="Pfam" id="PF13181">
    <property type="entry name" value="TPR_8"/>
    <property type="match status" value="2"/>
</dbReference>
<dbReference type="InterPro" id="IPR011990">
    <property type="entry name" value="TPR-like_helical_dom_sf"/>
</dbReference>
<keyword evidence="1" id="KW-0677">Repeat</keyword>
<dbReference type="PROSITE" id="PS50293">
    <property type="entry name" value="TPR_REGION"/>
    <property type="match status" value="1"/>
</dbReference>
<organism evidence="3 4">
    <name type="scientific">Thermosulfuriphilus ammonigenes</name>
    <dbReference type="NCBI Taxonomy" id="1936021"/>
    <lineage>
        <taxon>Bacteria</taxon>
        <taxon>Pseudomonadati</taxon>
        <taxon>Thermodesulfobacteriota</taxon>
        <taxon>Thermodesulfobacteria</taxon>
        <taxon>Thermodesulfobacteriales</taxon>
        <taxon>Thermodesulfobacteriaceae</taxon>
        <taxon>Thermosulfuriphilus</taxon>
    </lineage>
</organism>
<evidence type="ECO:0000256" key="1">
    <source>
        <dbReference type="ARBA" id="ARBA00022737"/>
    </source>
</evidence>
<dbReference type="NCBIfam" id="TIGR00702">
    <property type="entry name" value="YcaO-type kinase domain"/>
    <property type="match status" value="1"/>
</dbReference>
<dbReference type="RefSeq" id="WP_166032217.1">
    <property type="nucleotide sequence ID" value="NZ_CP048877.1"/>
</dbReference>